<protein>
    <submittedName>
        <fullName evidence="2">Uncharacterized protein</fullName>
    </submittedName>
</protein>
<keyword evidence="3" id="KW-1185">Reference proteome</keyword>
<name>A0ABP9QFD6_9PSEU</name>
<dbReference type="RefSeq" id="WP_185063682.1">
    <property type="nucleotide sequence ID" value="NZ_BAABJP010000021.1"/>
</dbReference>
<evidence type="ECO:0000256" key="1">
    <source>
        <dbReference type="SAM" id="MobiDB-lite"/>
    </source>
</evidence>
<proteinExistence type="predicted"/>
<evidence type="ECO:0000313" key="2">
    <source>
        <dbReference type="EMBL" id="GAA5160975.1"/>
    </source>
</evidence>
<evidence type="ECO:0000313" key="3">
    <source>
        <dbReference type="Proteomes" id="UP001428817"/>
    </source>
</evidence>
<sequence length="194" mass="20283">MSQLRAPRIAGVAGGVGTTTLATALRGYDRGRAFGHGCELLVCRCTGESLHRAAMVTSWFAQHDLPRPVLAVNADVPVPMRGPLRARLRMIEPQVSGLVLVPYVMHWRELTDPLGEAARLSETPTEELPRPLRPYSDALVRLAQAVLGAGLLRGGPGAHGPASTTQTLPGITGPLTQTGPQPPVPACAATGGAP</sequence>
<dbReference type="EMBL" id="BAABJP010000021">
    <property type="protein sequence ID" value="GAA5160975.1"/>
    <property type="molecule type" value="Genomic_DNA"/>
</dbReference>
<dbReference type="Proteomes" id="UP001428817">
    <property type="component" value="Unassembled WGS sequence"/>
</dbReference>
<comment type="caution">
    <text evidence="2">The sequence shown here is derived from an EMBL/GenBank/DDBJ whole genome shotgun (WGS) entry which is preliminary data.</text>
</comment>
<feature type="region of interest" description="Disordered" evidence="1">
    <location>
        <begin position="156"/>
        <end position="194"/>
    </location>
</feature>
<accession>A0ABP9QFD6</accession>
<feature type="compositionally biased region" description="Low complexity" evidence="1">
    <location>
        <begin position="159"/>
        <end position="179"/>
    </location>
</feature>
<reference evidence="3" key="1">
    <citation type="journal article" date="2019" name="Int. J. Syst. Evol. Microbiol.">
        <title>The Global Catalogue of Microorganisms (GCM) 10K type strain sequencing project: providing services to taxonomists for standard genome sequencing and annotation.</title>
        <authorList>
            <consortium name="The Broad Institute Genomics Platform"/>
            <consortium name="The Broad Institute Genome Sequencing Center for Infectious Disease"/>
            <person name="Wu L."/>
            <person name="Ma J."/>
        </authorList>
    </citation>
    <scope>NUCLEOTIDE SEQUENCE [LARGE SCALE GENOMIC DNA]</scope>
    <source>
        <strain evidence="3">JCM 18303</strain>
    </source>
</reference>
<organism evidence="2 3">
    <name type="scientific">Pseudonocardia eucalypti</name>
    <dbReference type="NCBI Taxonomy" id="648755"/>
    <lineage>
        <taxon>Bacteria</taxon>
        <taxon>Bacillati</taxon>
        <taxon>Actinomycetota</taxon>
        <taxon>Actinomycetes</taxon>
        <taxon>Pseudonocardiales</taxon>
        <taxon>Pseudonocardiaceae</taxon>
        <taxon>Pseudonocardia</taxon>
    </lineage>
</organism>
<gene>
    <name evidence="2" type="ORF">GCM10023321_44520</name>
</gene>